<keyword evidence="5" id="KW-1185">Reference proteome</keyword>
<reference evidence="4" key="1">
    <citation type="submission" date="2020-05" db="EMBL/GenBank/DDBJ databases">
        <title>Phylogenomic resolution of chytrid fungi.</title>
        <authorList>
            <person name="Stajich J.E."/>
            <person name="Amses K."/>
            <person name="Simmons R."/>
            <person name="Seto K."/>
            <person name="Myers J."/>
            <person name="Bonds A."/>
            <person name="Quandt C.A."/>
            <person name="Barry K."/>
            <person name="Liu P."/>
            <person name="Grigoriev I."/>
            <person name="Longcore J.E."/>
            <person name="James T.Y."/>
        </authorList>
    </citation>
    <scope>NUCLEOTIDE SEQUENCE</scope>
    <source>
        <strain evidence="4">JEL0476</strain>
    </source>
</reference>
<accession>A0AAD5U6J8</accession>
<protein>
    <recommendedName>
        <fullName evidence="6">Nucleosome assembly protein</fullName>
    </recommendedName>
</protein>
<comment type="similarity">
    <text evidence="1 2">Belongs to the nucleosome assembly protein (NAP) family.</text>
</comment>
<evidence type="ECO:0008006" key="6">
    <source>
        <dbReference type="Google" id="ProtNLM"/>
    </source>
</evidence>
<dbReference type="AlphaFoldDB" id="A0AAD5U6J8"/>
<organism evidence="4 5">
    <name type="scientific">Clydaea vesicula</name>
    <dbReference type="NCBI Taxonomy" id="447962"/>
    <lineage>
        <taxon>Eukaryota</taxon>
        <taxon>Fungi</taxon>
        <taxon>Fungi incertae sedis</taxon>
        <taxon>Chytridiomycota</taxon>
        <taxon>Chytridiomycota incertae sedis</taxon>
        <taxon>Chytridiomycetes</taxon>
        <taxon>Lobulomycetales</taxon>
        <taxon>Lobulomycetaceae</taxon>
        <taxon>Clydaea</taxon>
    </lineage>
</organism>
<dbReference type="SUPFAM" id="SSF143113">
    <property type="entry name" value="NAP-like"/>
    <property type="match status" value="1"/>
</dbReference>
<gene>
    <name evidence="4" type="ORF">HK099_007864</name>
</gene>
<feature type="compositionally biased region" description="Acidic residues" evidence="3">
    <location>
        <begin position="226"/>
        <end position="254"/>
    </location>
</feature>
<feature type="compositionally biased region" description="Basic and acidic residues" evidence="3">
    <location>
        <begin position="260"/>
        <end position="269"/>
    </location>
</feature>
<dbReference type="PANTHER" id="PTHR11875">
    <property type="entry name" value="TESTIS-SPECIFIC Y-ENCODED PROTEIN"/>
    <property type="match status" value="1"/>
</dbReference>
<dbReference type="Gene3D" id="3.30.1120.90">
    <property type="entry name" value="Nucleosome assembly protein"/>
    <property type="match status" value="2"/>
</dbReference>
<dbReference type="Pfam" id="PF00956">
    <property type="entry name" value="NAP"/>
    <property type="match status" value="2"/>
</dbReference>
<evidence type="ECO:0000256" key="2">
    <source>
        <dbReference type="RuleBase" id="RU003876"/>
    </source>
</evidence>
<dbReference type="EMBL" id="JADGJW010000080">
    <property type="protein sequence ID" value="KAJ3224820.1"/>
    <property type="molecule type" value="Genomic_DNA"/>
</dbReference>
<dbReference type="GO" id="GO:0005634">
    <property type="term" value="C:nucleus"/>
    <property type="evidence" value="ECO:0007669"/>
    <property type="project" value="InterPro"/>
</dbReference>
<dbReference type="Gene3D" id="1.20.5.1500">
    <property type="match status" value="1"/>
</dbReference>
<dbReference type="GO" id="GO:0006334">
    <property type="term" value="P:nucleosome assembly"/>
    <property type="evidence" value="ECO:0007669"/>
    <property type="project" value="InterPro"/>
</dbReference>
<name>A0AAD5U6J8_9FUNG</name>
<dbReference type="Proteomes" id="UP001211065">
    <property type="component" value="Unassembled WGS sequence"/>
</dbReference>
<dbReference type="InterPro" id="IPR037231">
    <property type="entry name" value="NAP-like_sf"/>
</dbReference>
<sequence>MSGPTQDPAMLAMLQHRLDSLAGQPSDYIKNLPENVQKRLRALKNLQDDHLNIENEFEAEVLALEKKYFNKYNPLYVKRQKIISGQYEPTDAESEREPEDEASIVEIKDEDALIKGIPEFWSTCLKNSPEFQELITEKDEEALKFLTDIRYSYLKEGMRTVPTDSFFNFFSPPTYPTDNEKDEEIDDAEDLEQRIEIDYENGEFLKEKLIPNAVYWFTGDAIEMDGYDFGDEGEFEDGDEDDDGDDDDDDDDDGAPGAEPAEKPECKQQ</sequence>
<evidence type="ECO:0000313" key="5">
    <source>
        <dbReference type="Proteomes" id="UP001211065"/>
    </source>
</evidence>
<evidence type="ECO:0000313" key="4">
    <source>
        <dbReference type="EMBL" id="KAJ3224820.1"/>
    </source>
</evidence>
<comment type="caution">
    <text evidence="4">The sequence shown here is derived from an EMBL/GenBank/DDBJ whole genome shotgun (WGS) entry which is preliminary data.</text>
</comment>
<dbReference type="InterPro" id="IPR002164">
    <property type="entry name" value="NAP_family"/>
</dbReference>
<feature type="region of interest" description="Disordered" evidence="3">
    <location>
        <begin position="226"/>
        <end position="269"/>
    </location>
</feature>
<evidence type="ECO:0000256" key="3">
    <source>
        <dbReference type="SAM" id="MobiDB-lite"/>
    </source>
</evidence>
<proteinExistence type="inferred from homology"/>
<dbReference type="FunFam" id="1.20.5.1500:FF:000001">
    <property type="entry name" value="Nucleosome assembly protein 1-like 1"/>
    <property type="match status" value="1"/>
</dbReference>
<evidence type="ECO:0000256" key="1">
    <source>
        <dbReference type="ARBA" id="ARBA00009947"/>
    </source>
</evidence>